<evidence type="ECO:0000256" key="8">
    <source>
        <dbReference type="ARBA" id="ARBA00031423"/>
    </source>
</evidence>
<organism evidence="11 12">
    <name type="scientific">Candidatus Accumulibacter phosphatis</name>
    <dbReference type="NCBI Taxonomy" id="327160"/>
    <lineage>
        <taxon>Bacteria</taxon>
        <taxon>Pseudomonadati</taxon>
        <taxon>Pseudomonadota</taxon>
        <taxon>Betaproteobacteria</taxon>
        <taxon>Candidatus Accumulibacter</taxon>
    </lineage>
</organism>
<dbReference type="PANTHER" id="PTHR32438:SF5">
    <property type="entry name" value="4-ALPHA-GLUCANOTRANSFERASE DPE1, CHLOROPLASTIC_AMYLOPLASTIC"/>
    <property type="match status" value="1"/>
</dbReference>
<evidence type="ECO:0000313" key="11">
    <source>
        <dbReference type="EMBL" id="NMQ28273.1"/>
    </source>
</evidence>
<dbReference type="RefSeq" id="WP_169066724.1">
    <property type="nucleotide sequence ID" value="NZ_SPMY01000029.1"/>
</dbReference>
<dbReference type="Pfam" id="PF02446">
    <property type="entry name" value="Glyco_hydro_77"/>
    <property type="match status" value="1"/>
</dbReference>
<dbReference type="NCBIfam" id="TIGR00217">
    <property type="entry name" value="malQ"/>
    <property type="match status" value="1"/>
</dbReference>
<protein>
    <recommendedName>
        <fullName evidence="4 10">4-alpha-glucanotransferase</fullName>
        <ecNumber evidence="3 10">2.4.1.25</ecNumber>
    </recommendedName>
    <alternativeName>
        <fullName evidence="8 10">Amylomaltase</fullName>
    </alternativeName>
    <alternativeName>
        <fullName evidence="9 10">Disproportionating enzyme</fullName>
    </alternativeName>
</protein>
<proteinExistence type="inferred from homology"/>
<comment type="caution">
    <text evidence="11">The sequence shown here is derived from an EMBL/GenBank/DDBJ whole genome shotgun (WGS) entry which is preliminary data.</text>
</comment>
<evidence type="ECO:0000256" key="7">
    <source>
        <dbReference type="ARBA" id="ARBA00023277"/>
    </source>
</evidence>
<accession>A0ABX1TXT0</accession>
<evidence type="ECO:0000256" key="1">
    <source>
        <dbReference type="ARBA" id="ARBA00000439"/>
    </source>
</evidence>
<sequence length="528" mass="59387">MALIKKEIRMNSAPRQSGILLHPTSLPGPHGSGDLGTAAFHFVDWLVAGGQSLWQLLPLTGLGPGNSPYSSPSAFAGNELLIDLVQLQDAGWLTPADLAEAPAFPEQRIDYAAVRPFRMDQLRRAAARFFACGKTPEQAAFAAFCADSRAWLDDYALFMALDIAHGGDNGTIWQQWPAELAHRQPEALRAAERAHADEMNFWKFSQWCFYTQWAKLKTYANAHRVEIVGDLPIFVAEHSADVWANPGLFDLDKSGRPRVVAGVPPDYFSETGQRWGNPLYLWSAHAAEHYLWWVDRMRQMMTLCDIVRIDHFRGFESYWEIPAAAETAIDGLWQPGPGAAVFAAMRRELADEHGQLKIIAEDLGIITPPVKKLREDVGLPGMRILHFAFGDDARNPYLPHNYDANTVVYTGTHDNDTTCGWWESLEQSEKDRVHTYLGVGSENSEELCWYLIRLAFSSVARYCVIPMQDALALDSTHRMNQPGVGGGSWEWRYRWDQVAAWHSERLFDLTCLYGRDYASQRPDEADAS</sequence>
<evidence type="ECO:0000256" key="3">
    <source>
        <dbReference type="ARBA" id="ARBA00012560"/>
    </source>
</evidence>
<dbReference type="GO" id="GO:0004134">
    <property type="term" value="F:4-alpha-glucanotransferase activity"/>
    <property type="evidence" value="ECO:0007669"/>
    <property type="project" value="UniProtKB-EC"/>
</dbReference>
<evidence type="ECO:0000256" key="2">
    <source>
        <dbReference type="ARBA" id="ARBA00005684"/>
    </source>
</evidence>
<evidence type="ECO:0000256" key="10">
    <source>
        <dbReference type="RuleBase" id="RU361207"/>
    </source>
</evidence>
<comment type="catalytic activity">
    <reaction evidence="1 10">
        <text>Transfers a segment of a (1-&gt;4)-alpha-D-glucan to a new position in an acceptor, which may be glucose or a (1-&gt;4)-alpha-D-glucan.</text>
        <dbReference type="EC" id="2.4.1.25"/>
    </reaction>
</comment>
<dbReference type="PANTHER" id="PTHR32438">
    <property type="entry name" value="4-ALPHA-GLUCANOTRANSFERASE DPE1, CHLOROPLASTIC/AMYLOPLASTIC"/>
    <property type="match status" value="1"/>
</dbReference>
<dbReference type="EC" id="2.4.1.25" evidence="3 10"/>
<dbReference type="Gene3D" id="3.20.20.80">
    <property type="entry name" value="Glycosidases"/>
    <property type="match status" value="1"/>
</dbReference>
<dbReference type="InterPro" id="IPR003385">
    <property type="entry name" value="Glyco_hydro_77"/>
</dbReference>
<dbReference type="SUPFAM" id="SSF51445">
    <property type="entry name" value="(Trans)glycosidases"/>
    <property type="match status" value="1"/>
</dbReference>
<evidence type="ECO:0000256" key="6">
    <source>
        <dbReference type="ARBA" id="ARBA00022679"/>
    </source>
</evidence>
<dbReference type="Proteomes" id="UP000749010">
    <property type="component" value="Unassembled WGS sequence"/>
</dbReference>
<keyword evidence="5 10" id="KW-0328">Glycosyltransferase</keyword>
<evidence type="ECO:0000256" key="4">
    <source>
        <dbReference type="ARBA" id="ARBA00020295"/>
    </source>
</evidence>
<evidence type="ECO:0000313" key="12">
    <source>
        <dbReference type="Proteomes" id="UP000749010"/>
    </source>
</evidence>
<dbReference type="NCBIfam" id="NF011080">
    <property type="entry name" value="PRK14508.1-3"/>
    <property type="match status" value="1"/>
</dbReference>
<comment type="similarity">
    <text evidence="2 10">Belongs to the disproportionating enzyme family.</text>
</comment>
<dbReference type="EMBL" id="SPMY01000029">
    <property type="protein sequence ID" value="NMQ28273.1"/>
    <property type="molecule type" value="Genomic_DNA"/>
</dbReference>
<name>A0ABX1TXT0_9PROT</name>
<evidence type="ECO:0000256" key="5">
    <source>
        <dbReference type="ARBA" id="ARBA00022676"/>
    </source>
</evidence>
<dbReference type="InterPro" id="IPR017853">
    <property type="entry name" value="GH"/>
</dbReference>
<keyword evidence="6 10" id="KW-0808">Transferase</keyword>
<evidence type="ECO:0000256" key="9">
    <source>
        <dbReference type="ARBA" id="ARBA00031501"/>
    </source>
</evidence>
<reference evidence="11 12" key="1">
    <citation type="submission" date="2019-03" db="EMBL/GenBank/DDBJ databases">
        <title>Metabolic reconstructions from genomes of highly enriched 'Candidatus Accumulibacter' and 'Candidatus Competibacter' bioreactor populations.</title>
        <authorList>
            <person name="Annavajhala M.K."/>
            <person name="Welles L."/>
            <person name="Abbas B."/>
            <person name="Sorokin D."/>
            <person name="Park H."/>
            <person name="Van Loosdrecht M."/>
            <person name="Chandran K."/>
        </authorList>
    </citation>
    <scope>NUCLEOTIDE SEQUENCE [LARGE SCALE GENOMIC DNA]</scope>
    <source>
        <strain evidence="11 12">SBR_S</strain>
    </source>
</reference>
<keyword evidence="7 10" id="KW-0119">Carbohydrate metabolism</keyword>
<gene>
    <name evidence="11" type="primary">malQ</name>
    <name evidence="11" type="ORF">E4Q23_11220</name>
</gene>
<keyword evidence="12" id="KW-1185">Reference proteome</keyword>